<dbReference type="InterPro" id="IPR003593">
    <property type="entry name" value="AAA+_ATPase"/>
</dbReference>
<dbReference type="InterPro" id="IPR008921">
    <property type="entry name" value="DNA_pol3_clamp-load_cplx_C"/>
</dbReference>
<dbReference type="Proteomes" id="UP000005868">
    <property type="component" value="Chromosome"/>
</dbReference>
<accession>G7V7C6</accession>
<keyword evidence="7" id="KW-1185">Reference proteome</keyword>
<proteinExistence type="inferred from homology"/>
<evidence type="ECO:0000256" key="2">
    <source>
        <dbReference type="ARBA" id="ARBA00022741"/>
    </source>
</evidence>
<protein>
    <submittedName>
        <fullName evidence="6">AAA ATPase central domain protein</fullName>
    </submittedName>
</protein>
<dbReference type="CDD" id="cd18139">
    <property type="entry name" value="HLD_clamp_RarA"/>
    <property type="match status" value="1"/>
</dbReference>
<reference evidence="6 7" key="2">
    <citation type="journal article" date="2012" name="Stand. Genomic Sci.">
        <title>Genome sequence of the moderately thermophilic, amino-acid-degrading and sulfur-reducing bacterium Thermovirga lienii type strain (Cas60314(T)).</title>
        <authorList>
            <person name="Goker M."/>
            <person name="Saunders E."/>
            <person name="Lapidus A."/>
            <person name="Nolan M."/>
            <person name="Lucas S."/>
            <person name="Hammon N."/>
            <person name="Deshpande S."/>
            <person name="Cheng J.F."/>
            <person name="Han C."/>
            <person name="Tapia R."/>
            <person name="Goodwin L.A."/>
            <person name="Pitluck S."/>
            <person name="Liolios K."/>
            <person name="Mavromatis K."/>
            <person name="Pagani I."/>
            <person name="Ivanova N."/>
            <person name="Mikhailova N."/>
            <person name="Pati A."/>
            <person name="Chen A."/>
            <person name="Palaniappan K."/>
            <person name="Land M."/>
            <person name="Chang Y.J."/>
            <person name="Jeffries C.D."/>
            <person name="Brambilla E.M."/>
            <person name="Rohde M."/>
            <person name="Spring S."/>
            <person name="Detter J.C."/>
            <person name="Woyke T."/>
            <person name="Bristow J."/>
            <person name="Eisen J.A."/>
            <person name="Markowitz V."/>
            <person name="Hugenholtz P."/>
            <person name="Kyrpides N.C."/>
            <person name="Klenk H.P."/>
        </authorList>
    </citation>
    <scope>NUCLEOTIDE SEQUENCE [LARGE SCALE GENOMIC DNA]</scope>
    <source>
        <strain evidence="7">ATCC BAA-1197 / DSM 17291 / Cas60314</strain>
    </source>
</reference>
<reference evidence="7" key="1">
    <citation type="submission" date="2011-10" db="EMBL/GenBank/DDBJ databases">
        <title>The complete genome of chromosome of Thermovirga lienii DSM 17291.</title>
        <authorList>
            <consortium name="US DOE Joint Genome Institute (JGI-PGF)"/>
            <person name="Lucas S."/>
            <person name="Copeland A."/>
            <person name="Lapidus A."/>
            <person name="Glavina del Rio T."/>
            <person name="Dalin E."/>
            <person name="Tice H."/>
            <person name="Bruce D."/>
            <person name="Goodwin L."/>
            <person name="Pitluck S."/>
            <person name="Peters L."/>
            <person name="Mikhailova N."/>
            <person name="Saunders E."/>
            <person name="Kyrpides N."/>
            <person name="Mavromatis K."/>
            <person name="Ivanova N."/>
            <person name="Last F.I."/>
            <person name="Brettin T."/>
            <person name="Detter J.C."/>
            <person name="Han C."/>
            <person name="Larimer F."/>
            <person name="Land M."/>
            <person name="Hauser L."/>
            <person name="Markowitz V."/>
            <person name="Cheng J.-F."/>
            <person name="Hugenholtz P."/>
            <person name="Woyke T."/>
            <person name="Wu D."/>
            <person name="Spring S."/>
            <person name="Schroeder M."/>
            <person name="Brambilla E.-M."/>
            <person name="Klenk H.-P."/>
            <person name="Eisen J.A."/>
        </authorList>
    </citation>
    <scope>NUCLEOTIDE SEQUENCE [LARGE SCALE GENOMIC DNA]</scope>
    <source>
        <strain evidence="7">ATCC BAA-1197 / DSM 17291 / Cas60314</strain>
    </source>
</reference>
<evidence type="ECO:0000313" key="6">
    <source>
        <dbReference type="EMBL" id="AER67242.1"/>
    </source>
</evidence>
<feature type="domain" description="AAA+ ATPase" evidence="5">
    <location>
        <begin position="58"/>
        <end position="174"/>
    </location>
</feature>
<dbReference type="KEGG" id="tli:Tlie_1519"/>
<gene>
    <name evidence="6" type="ordered locus">Tlie_1519</name>
</gene>
<evidence type="ECO:0000259" key="5">
    <source>
        <dbReference type="SMART" id="SM00382"/>
    </source>
</evidence>
<feature type="compositionally biased region" description="Basic and acidic residues" evidence="4">
    <location>
        <begin position="7"/>
        <end position="28"/>
    </location>
</feature>
<dbReference type="FunFam" id="1.20.272.10:FF:000001">
    <property type="entry name" value="Putative AAA family ATPase"/>
    <property type="match status" value="1"/>
</dbReference>
<dbReference type="InterPro" id="IPR021886">
    <property type="entry name" value="MgsA_C"/>
</dbReference>
<feature type="region of interest" description="Disordered" evidence="4">
    <location>
        <begin position="1"/>
        <end position="28"/>
    </location>
</feature>
<dbReference type="Gene3D" id="1.20.272.10">
    <property type="match status" value="1"/>
</dbReference>
<dbReference type="GO" id="GO:0008047">
    <property type="term" value="F:enzyme activator activity"/>
    <property type="evidence" value="ECO:0007669"/>
    <property type="project" value="TreeGrafter"/>
</dbReference>
<organism evidence="6 7">
    <name type="scientific">Thermovirga lienii (strain ATCC BAA-1197 / DSM 17291 / Cas60314)</name>
    <dbReference type="NCBI Taxonomy" id="580340"/>
    <lineage>
        <taxon>Bacteria</taxon>
        <taxon>Thermotogati</taxon>
        <taxon>Synergistota</taxon>
        <taxon>Synergistia</taxon>
        <taxon>Synergistales</taxon>
        <taxon>Thermovirgaceae</taxon>
        <taxon>Thermovirga</taxon>
    </lineage>
</organism>
<dbReference type="Gene3D" id="1.10.3710.10">
    <property type="entry name" value="DNA polymerase III clamp loader subunits, C-terminal domain"/>
    <property type="match status" value="1"/>
</dbReference>
<dbReference type="Pfam" id="PF00004">
    <property type="entry name" value="AAA"/>
    <property type="match status" value="1"/>
</dbReference>
<dbReference type="InterPro" id="IPR051314">
    <property type="entry name" value="AAA_ATPase_RarA/MGS1/WRNIP1"/>
</dbReference>
<dbReference type="OrthoDB" id="9778364at2"/>
<dbReference type="STRING" id="580340.Tlie_1519"/>
<dbReference type="InterPro" id="IPR003959">
    <property type="entry name" value="ATPase_AAA_core"/>
</dbReference>
<dbReference type="GO" id="GO:0017116">
    <property type="term" value="F:single-stranded DNA helicase activity"/>
    <property type="evidence" value="ECO:0007669"/>
    <property type="project" value="TreeGrafter"/>
</dbReference>
<dbReference type="AlphaFoldDB" id="G7V7C6"/>
<dbReference type="GO" id="GO:0006261">
    <property type="term" value="P:DNA-templated DNA replication"/>
    <property type="evidence" value="ECO:0007669"/>
    <property type="project" value="TreeGrafter"/>
</dbReference>
<dbReference type="Gene3D" id="3.40.50.300">
    <property type="entry name" value="P-loop containing nucleotide triphosphate hydrolases"/>
    <property type="match status" value="1"/>
</dbReference>
<dbReference type="HOGENOM" id="CLU_017985_0_3_0"/>
<dbReference type="eggNOG" id="COG2256">
    <property type="taxonomic scope" value="Bacteria"/>
</dbReference>
<dbReference type="PANTHER" id="PTHR13779:SF7">
    <property type="entry name" value="ATPASE WRNIP1"/>
    <property type="match status" value="1"/>
</dbReference>
<keyword evidence="2" id="KW-0547">Nucleotide-binding</keyword>
<evidence type="ECO:0000256" key="1">
    <source>
        <dbReference type="ARBA" id="ARBA00008959"/>
    </source>
</evidence>
<sequence>MENESLLWKDFDNAQEKKPNDETPLPERMRPRTIDEFLGQPHLIDEGKPLRALLQSGKVPNCILYGPPGVGKTSLARIMASMTGRHFIEINAVTSNVTSLRDVLAEAIEWKARSGKASVLFVDEIYHFNKQQQNVLLPFVEKGEVVLVGSTTENPWFEINKTLLSRMVVFELYPLGRDAIADLLMKALEDKERGLGMLELRLSREALEALVLLSGGDARQALYRLEVAAVATAARGANVIEKDILKEVSQGSFKRYDRAQDEHYKVISALIKSMRGSDPDAALYWLGRMISGGENLRFLTRRLLIFAAEDVGLADPQALSLATAAAYAVDMVGYPEARIILSELVIYLASTLKSNSAYLAIDRVLSAIEKGDLMQVPRHLDPHGEGYKYPHDYPEHWVPQRYLPENRRFYFPQEVGAERALAQRLKKLWRRFRENGGNS</sequence>
<dbReference type="GO" id="GO:0016887">
    <property type="term" value="F:ATP hydrolysis activity"/>
    <property type="evidence" value="ECO:0007669"/>
    <property type="project" value="InterPro"/>
</dbReference>
<dbReference type="Gene3D" id="1.10.8.60">
    <property type="match status" value="1"/>
</dbReference>
<keyword evidence="3" id="KW-0067">ATP-binding</keyword>
<dbReference type="InterPro" id="IPR027417">
    <property type="entry name" value="P-loop_NTPase"/>
</dbReference>
<name>G7V7C6_THELD</name>
<evidence type="ECO:0000256" key="4">
    <source>
        <dbReference type="SAM" id="MobiDB-lite"/>
    </source>
</evidence>
<dbReference type="EMBL" id="CP003096">
    <property type="protein sequence ID" value="AER67242.1"/>
    <property type="molecule type" value="Genomic_DNA"/>
</dbReference>
<evidence type="ECO:0000313" key="7">
    <source>
        <dbReference type="Proteomes" id="UP000005868"/>
    </source>
</evidence>
<comment type="similarity">
    <text evidence="1">Belongs to the AAA ATPase family. RarA/MGS1/WRNIP1 subfamily.</text>
</comment>
<dbReference type="SUPFAM" id="SSF48019">
    <property type="entry name" value="post-AAA+ oligomerization domain-like"/>
    <property type="match status" value="1"/>
</dbReference>
<dbReference type="GO" id="GO:0003677">
    <property type="term" value="F:DNA binding"/>
    <property type="evidence" value="ECO:0007669"/>
    <property type="project" value="InterPro"/>
</dbReference>
<evidence type="ECO:0000256" key="3">
    <source>
        <dbReference type="ARBA" id="ARBA00022840"/>
    </source>
</evidence>
<dbReference type="Pfam" id="PF16193">
    <property type="entry name" value="AAA_assoc_2"/>
    <property type="match status" value="1"/>
</dbReference>
<dbReference type="SMART" id="SM00382">
    <property type="entry name" value="AAA"/>
    <property type="match status" value="1"/>
</dbReference>
<dbReference type="GO" id="GO:0005524">
    <property type="term" value="F:ATP binding"/>
    <property type="evidence" value="ECO:0007669"/>
    <property type="project" value="UniProtKB-KW"/>
</dbReference>
<dbReference type="Pfam" id="PF12002">
    <property type="entry name" value="MgsA_C"/>
    <property type="match status" value="1"/>
</dbReference>
<dbReference type="PANTHER" id="PTHR13779">
    <property type="entry name" value="WERNER HELICASE-INTERACTING PROTEIN 1 FAMILY MEMBER"/>
    <property type="match status" value="1"/>
</dbReference>
<dbReference type="CDD" id="cd00009">
    <property type="entry name" value="AAA"/>
    <property type="match status" value="1"/>
</dbReference>
<dbReference type="SUPFAM" id="SSF52540">
    <property type="entry name" value="P-loop containing nucleoside triphosphate hydrolases"/>
    <property type="match status" value="1"/>
</dbReference>
<dbReference type="InterPro" id="IPR032423">
    <property type="entry name" value="AAA_assoc_2"/>
</dbReference>
<dbReference type="GO" id="GO:0000731">
    <property type="term" value="P:DNA synthesis involved in DNA repair"/>
    <property type="evidence" value="ECO:0007669"/>
    <property type="project" value="TreeGrafter"/>
</dbReference>